<keyword evidence="4" id="KW-1185">Reference proteome</keyword>
<sequence>MRRRLGLLIALAVTLLSFTGIPGPPAAHAADPLLSQGRPVTVSSTEAPFAGAHAVDGDPGTRWSSAFADPQWIQVDLGGSARISEVALNWEAAYAKAFQVQVSADARTWSTVHETTTGTGGNQRLTVSGTGRYVRVHGGGDWPGPPDASTPFPAKMLVDYVRVYR</sequence>
<dbReference type="SUPFAM" id="SSF49899">
    <property type="entry name" value="Concanavalin A-like lectins/glucanases"/>
    <property type="match status" value="1"/>
</dbReference>
<name>A0ABX3YHF0_9ACTN</name>
<protein>
    <recommendedName>
        <fullName evidence="2">F5/8 type C domain-containing protein</fullName>
    </recommendedName>
</protein>
<dbReference type="SUPFAM" id="SSF49785">
    <property type="entry name" value="Galactose-binding domain-like"/>
    <property type="match status" value="1"/>
</dbReference>
<gene>
    <name evidence="3" type="ORF">OQI_18255</name>
</gene>
<feature type="chain" id="PRO_5047387231" description="F5/8 type C domain-containing protein" evidence="1">
    <location>
        <begin position="30"/>
        <end position="165"/>
    </location>
</feature>
<dbReference type="RefSeq" id="WP_086170416.1">
    <property type="nucleotide sequence ID" value="NZ_MRYD01000091.1"/>
</dbReference>
<dbReference type="PROSITE" id="PS50022">
    <property type="entry name" value="FA58C_3"/>
    <property type="match status" value="1"/>
</dbReference>
<dbReference type="Pfam" id="PF22633">
    <property type="entry name" value="F5_F8_type_C_2"/>
    <property type="match status" value="1"/>
</dbReference>
<evidence type="ECO:0000313" key="3">
    <source>
        <dbReference type="EMBL" id="OSZ59056.1"/>
    </source>
</evidence>
<dbReference type="InterPro" id="IPR013320">
    <property type="entry name" value="ConA-like_dom_sf"/>
</dbReference>
<reference evidence="3 4" key="1">
    <citation type="submission" date="2016-12" db="EMBL/GenBank/DDBJ databases">
        <title>Genome Mining:The Detection of Biosynthetic Gene Clusters to Aid in the Expression of Curamycin A produced by Streptomyces sp. strain CZA14.</title>
        <authorList>
            <person name="Durrell K.A."/>
            <person name="Kirby B.M."/>
            <person name="Khan W."/>
            <person name="Mthethwa T."/>
            <person name="Le Roes-Hill M."/>
        </authorList>
    </citation>
    <scope>NUCLEOTIDE SEQUENCE [LARGE SCALE GENOMIC DNA]</scope>
    <source>
        <strain evidence="3 4">CZA14</strain>
    </source>
</reference>
<accession>A0ABX3YHF0</accession>
<feature type="domain" description="F5/8 type C" evidence="2">
    <location>
        <begin position="22"/>
        <end position="142"/>
    </location>
</feature>
<dbReference type="Gene3D" id="2.60.120.260">
    <property type="entry name" value="Galactose-binding domain-like"/>
    <property type="match status" value="1"/>
</dbReference>
<dbReference type="Proteomes" id="UP000194266">
    <property type="component" value="Unassembled WGS sequence"/>
</dbReference>
<comment type="caution">
    <text evidence="3">The sequence shown here is derived from an EMBL/GenBank/DDBJ whole genome shotgun (WGS) entry which is preliminary data.</text>
</comment>
<feature type="signal peptide" evidence="1">
    <location>
        <begin position="1"/>
        <end position="29"/>
    </location>
</feature>
<evidence type="ECO:0000313" key="4">
    <source>
        <dbReference type="Proteomes" id="UP000194266"/>
    </source>
</evidence>
<dbReference type="InterPro" id="IPR000421">
    <property type="entry name" value="FA58C"/>
</dbReference>
<organism evidence="3 4">
    <name type="scientific">Streptomyces pharetrae CZA14</name>
    <dbReference type="NCBI Taxonomy" id="1144883"/>
    <lineage>
        <taxon>Bacteria</taxon>
        <taxon>Bacillati</taxon>
        <taxon>Actinomycetota</taxon>
        <taxon>Actinomycetes</taxon>
        <taxon>Kitasatosporales</taxon>
        <taxon>Streptomycetaceae</taxon>
        <taxon>Streptomyces</taxon>
    </lineage>
</organism>
<dbReference type="EMBL" id="MRYD01000091">
    <property type="protein sequence ID" value="OSZ59056.1"/>
    <property type="molecule type" value="Genomic_DNA"/>
</dbReference>
<evidence type="ECO:0000259" key="2">
    <source>
        <dbReference type="PROSITE" id="PS50022"/>
    </source>
</evidence>
<dbReference type="InterPro" id="IPR008979">
    <property type="entry name" value="Galactose-bd-like_sf"/>
</dbReference>
<proteinExistence type="predicted"/>
<evidence type="ECO:0000256" key="1">
    <source>
        <dbReference type="SAM" id="SignalP"/>
    </source>
</evidence>
<keyword evidence="1" id="KW-0732">Signal</keyword>